<evidence type="ECO:0000313" key="2">
    <source>
        <dbReference type="EMBL" id="PSN96971.1"/>
    </source>
</evidence>
<dbReference type="Proteomes" id="UP000240681">
    <property type="component" value="Unassembled WGS sequence"/>
</dbReference>
<comment type="caution">
    <text evidence="2">The sequence shown here is derived from an EMBL/GenBank/DDBJ whole genome shotgun (WGS) entry which is preliminary data.</text>
</comment>
<protein>
    <recommendedName>
        <fullName evidence="1">ArnR1-like winged helix-turn-helix domain-containing protein</fullName>
    </recommendedName>
</protein>
<organism evidence="2 3">
    <name type="scientific">Candidatus Marsarchaeota G2 archaeon ECH_B_SAG-C16</name>
    <dbReference type="NCBI Taxonomy" id="1978163"/>
    <lineage>
        <taxon>Archaea</taxon>
        <taxon>Candidatus Marsarchaeota</taxon>
        <taxon>Candidatus Marsarchaeota group 2</taxon>
    </lineage>
</organism>
<name>A0A2R6BE95_9ARCH</name>
<evidence type="ECO:0000259" key="1">
    <source>
        <dbReference type="Pfam" id="PF14947"/>
    </source>
</evidence>
<reference evidence="2 3" key="1">
    <citation type="submission" date="2017-04" db="EMBL/GenBank/DDBJ databases">
        <title>Novel microbial lineages endemic to geothermal iron-oxide mats fill important gaps in the evolutionary history of Archaea.</title>
        <authorList>
            <person name="Jay Z.J."/>
            <person name="Beam J.P."/>
            <person name="Dlakic M."/>
            <person name="Rusch D.B."/>
            <person name="Kozubal M.A."/>
            <person name="Inskeep W.P."/>
        </authorList>
    </citation>
    <scope>NUCLEOTIDE SEQUENCE [LARGE SCALE GENOMIC DNA]</scope>
    <source>
        <strain evidence="2">ECH_B_SAG-C16</strain>
    </source>
</reference>
<sequence>MHYSWIYLAQQSRSIVIRRPFLGYSNPKRKKRSGAKILRDILYIAGDGEKKTHILFGSNINPTILEKYLKLSLEHGLLVKTDKGYAATAKGKEFVKNYDLFQSLLESLDEVEKQIKTILS</sequence>
<accession>A0A2R6BE95</accession>
<dbReference type="InterPro" id="IPR036390">
    <property type="entry name" value="WH_DNA-bd_sf"/>
</dbReference>
<proteinExistence type="predicted"/>
<evidence type="ECO:0000313" key="3">
    <source>
        <dbReference type="Proteomes" id="UP000240681"/>
    </source>
</evidence>
<feature type="domain" description="ArnR1-like winged helix-turn-helix" evidence="1">
    <location>
        <begin position="31"/>
        <end position="104"/>
    </location>
</feature>
<dbReference type="Pfam" id="PF14947">
    <property type="entry name" value="HTH_45"/>
    <property type="match status" value="1"/>
</dbReference>
<gene>
    <name evidence="2" type="ORF">B9Q09_01820</name>
</gene>
<dbReference type="InterPro" id="IPR036388">
    <property type="entry name" value="WH-like_DNA-bd_sf"/>
</dbReference>
<dbReference type="EMBL" id="NEXK01000036">
    <property type="protein sequence ID" value="PSN96971.1"/>
    <property type="molecule type" value="Genomic_DNA"/>
</dbReference>
<dbReference type="InterPro" id="IPR038723">
    <property type="entry name" value="ArnR1-like_HTH"/>
</dbReference>
<dbReference type="Gene3D" id="1.10.10.10">
    <property type="entry name" value="Winged helix-like DNA-binding domain superfamily/Winged helix DNA-binding domain"/>
    <property type="match status" value="1"/>
</dbReference>
<dbReference type="SUPFAM" id="SSF46785">
    <property type="entry name" value="Winged helix' DNA-binding domain"/>
    <property type="match status" value="1"/>
</dbReference>
<dbReference type="AlphaFoldDB" id="A0A2R6BE95"/>